<feature type="transmembrane region" description="Helical" evidence="1">
    <location>
        <begin position="293"/>
        <end position="310"/>
    </location>
</feature>
<sequence length="499" mass="57608">MKLISPVKEFKQRMMTNVSIRNFSGGLILFLGAVMVTSLLYRLNVLYMAVLLIVGLVVYPVLTKSKSISRYEENRFTDVCSYLEQMCSSFQKDAKILNALKDSRLVVEGRLGILVDEAAAYIENGICHEKDIYTEAFQIIEKEYSCRRMVSLHEFMVKVEMSGGDYHNSLNIILRDLHLWMERTILFQRNIATTKVNYVVVLFLSIISCTMAMIMSGLSRGQSDYLAAYLDITGYSLYQMMTALFILSCMMSLVLIYKKLTGSWLDFRKSETIILGDYKTATKYDTRKAVRRLLPLMSVLSLAGIVLLFFGKYWQAVLVFLAALFIFSIPSLKYKMARRSTIEEIKMAFPEWLREITLNLQYQTIQMAIQFSYDGSPVVLKESLQKFIGQLHENPKGIEPYHHYLSEFDISEITSAMRILYSMSELSHEKSQEMLNVLTERNYSMIDKAEKIYDKNKIATIKQLLYMPMIFSMCKIFTDLILFSNSFFSGFSQIGNFIQ</sequence>
<reference evidence="2 3" key="1">
    <citation type="submission" date="2016-11" db="EMBL/GenBank/DDBJ databases">
        <authorList>
            <person name="Jaros S."/>
            <person name="Januszkiewicz K."/>
            <person name="Wedrychowicz H."/>
        </authorList>
    </citation>
    <scope>NUCLEOTIDE SEQUENCE [LARGE SCALE GENOMIC DNA]</scope>
    <source>
        <strain evidence="2 3">DSM 15970</strain>
    </source>
</reference>
<proteinExistence type="predicted"/>
<protein>
    <recommendedName>
        <fullName evidence="4">Flp pilus assembly protein TadB</fullName>
    </recommendedName>
</protein>
<evidence type="ECO:0000313" key="2">
    <source>
        <dbReference type="EMBL" id="SHJ01614.1"/>
    </source>
</evidence>
<feature type="transmembrane region" description="Helical" evidence="1">
    <location>
        <begin position="238"/>
        <end position="257"/>
    </location>
</feature>
<dbReference type="SUPFAM" id="SSF103473">
    <property type="entry name" value="MFS general substrate transporter"/>
    <property type="match status" value="1"/>
</dbReference>
<feature type="transmembrane region" description="Helical" evidence="1">
    <location>
        <begin position="20"/>
        <end position="39"/>
    </location>
</feature>
<keyword evidence="1" id="KW-0812">Transmembrane</keyword>
<dbReference type="RefSeq" id="WP_073993460.1">
    <property type="nucleotide sequence ID" value="NZ_FQYT01000010.1"/>
</dbReference>
<name>A0A1M6FVA5_9FIRM</name>
<dbReference type="InterPro" id="IPR036259">
    <property type="entry name" value="MFS_trans_sf"/>
</dbReference>
<keyword evidence="1" id="KW-1133">Transmembrane helix</keyword>
<organism evidence="2 3">
    <name type="scientific">Parasporobacterium paucivorans DSM 15970</name>
    <dbReference type="NCBI Taxonomy" id="1122934"/>
    <lineage>
        <taxon>Bacteria</taxon>
        <taxon>Bacillati</taxon>
        <taxon>Bacillota</taxon>
        <taxon>Clostridia</taxon>
        <taxon>Lachnospirales</taxon>
        <taxon>Lachnospiraceae</taxon>
        <taxon>Parasporobacterium</taxon>
    </lineage>
</organism>
<gene>
    <name evidence="2" type="ORF">SAMN02745691_01211</name>
</gene>
<keyword evidence="3" id="KW-1185">Reference proteome</keyword>
<feature type="transmembrane region" description="Helical" evidence="1">
    <location>
        <begin position="464"/>
        <end position="483"/>
    </location>
</feature>
<evidence type="ECO:0000313" key="3">
    <source>
        <dbReference type="Proteomes" id="UP000184342"/>
    </source>
</evidence>
<evidence type="ECO:0008006" key="4">
    <source>
        <dbReference type="Google" id="ProtNLM"/>
    </source>
</evidence>
<keyword evidence="1" id="KW-0472">Membrane</keyword>
<dbReference type="Proteomes" id="UP000184342">
    <property type="component" value="Unassembled WGS sequence"/>
</dbReference>
<dbReference type="STRING" id="1122934.SAMN02745691_01211"/>
<accession>A0A1M6FVA5</accession>
<feature type="transmembrane region" description="Helical" evidence="1">
    <location>
        <begin position="316"/>
        <end position="332"/>
    </location>
</feature>
<dbReference type="EMBL" id="FQYT01000010">
    <property type="protein sequence ID" value="SHJ01614.1"/>
    <property type="molecule type" value="Genomic_DNA"/>
</dbReference>
<feature type="transmembrane region" description="Helical" evidence="1">
    <location>
        <begin position="196"/>
        <end position="218"/>
    </location>
</feature>
<dbReference type="OrthoDB" id="1652083at2"/>
<feature type="transmembrane region" description="Helical" evidence="1">
    <location>
        <begin position="45"/>
        <end position="62"/>
    </location>
</feature>
<evidence type="ECO:0000256" key="1">
    <source>
        <dbReference type="SAM" id="Phobius"/>
    </source>
</evidence>
<dbReference type="AlphaFoldDB" id="A0A1M6FVA5"/>